<evidence type="ECO:0000313" key="2">
    <source>
        <dbReference type="WBParaSite" id="scaffold19649_cov158.g19286"/>
    </source>
</evidence>
<keyword evidence="1" id="KW-1185">Reference proteome</keyword>
<name>A0A915LUN6_MELJA</name>
<dbReference type="Proteomes" id="UP000887561">
    <property type="component" value="Unplaced"/>
</dbReference>
<reference evidence="2" key="1">
    <citation type="submission" date="2022-11" db="UniProtKB">
        <authorList>
            <consortium name="WormBaseParasite"/>
        </authorList>
    </citation>
    <scope>IDENTIFICATION</scope>
</reference>
<dbReference type="AlphaFoldDB" id="A0A915LUN6"/>
<organism evidence="1 2">
    <name type="scientific">Meloidogyne javanica</name>
    <name type="common">Root-knot nematode worm</name>
    <dbReference type="NCBI Taxonomy" id="6303"/>
    <lineage>
        <taxon>Eukaryota</taxon>
        <taxon>Metazoa</taxon>
        <taxon>Ecdysozoa</taxon>
        <taxon>Nematoda</taxon>
        <taxon>Chromadorea</taxon>
        <taxon>Rhabditida</taxon>
        <taxon>Tylenchina</taxon>
        <taxon>Tylenchomorpha</taxon>
        <taxon>Tylenchoidea</taxon>
        <taxon>Meloidogynidae</taxon>
        <taxon>Meloidogyninae</taxon>
        <taxon>Meloidogyne</taxon>
        <taxon>Meloidogyne incognita group</taxon>
    </lineage>
</organism>
<protein>
    <submittedName>
        <fullName evidence="2">Uncharacterized protein</fullName>
    </submittedName>
</protein>
<accession>A0A915LUN6</accession>
<proteinExistence type="predicted"/>
<dbReference type="WBParaSite" id="scaffold19649_cov158.g19286">
    <property type="protein sequence ID" value="scaffold19649_cov158.g19286"/>
    <property type="gene ID" value="scaffold19649_cov158.g19286"/>
</dbReference>
<evidence type="ECO:0000313" key="1">
    <source>
        <dbReference type="Proteomes" id="UP000887561"/>
    </source>
</evidence>
<sequence>MSQPNSPSSAKPEQNEIEIVMQKMNENPQIITLGDEITSEKLAGKKNSLKKYEQKVSERSKTLWKLVRMKYIPRLEFRLCRTCSNVLFHSTSRIVEKPDGGVKIMFELCDQCVKLNMHVKDVLCEWTTPTNGPLPPNTTSSSASSNYGLSELCPAMNNPIPNYEQDPWPLYQDVSTIEFHSPWSLNNFSEVVLEETVPWTEPTPTYTTLNNVLLSPDTTSSSASSLFGLTELLSPPINNPIPNYEQDPWPLYQEVSTPDFHSPWSLDNFEEGFLEETIPWHVELGGPVELELPEPLLFDEELFGSIYDEPVVEGIEKTKKYKNVKDFI</sequence>